<feature type="region of interest" description="Disordered" evidence="2">
    <location>
        <begin position="196"/>
        <end position="215"/>
    </location>
</feature>
<accession>W1RZS1</accession>
<comment type="similarity">
    <text evidence="1">Belongs to the outer membrane factor (OMF) (TC 1.B.17) family.</text>
</comment>
<sequence length="215" mass="22901">MTSQKLAVPTGISIGLPADLLRNRPDVRYYEAILHQQVATVGVDEASLYPSISLNGTVSNTDSVNGWSFGPSISLSIFNRGALHAQHDVQVSVAKQAEIDWRSSVRGAVEDVQVAQSNFTLYQEQTELLSKAAASYGKALALGRNNYRNGAMTLLDLLDTVRSEASAQINAASAHNSAVKEWASLQIAIGAGAGFSDKKDEEKGGATPNILEAKQ</sequence>
<dbReference type="Gene3D" id="1.20.1600.10">
    <property type="entry name" value="Outer membrane efflux proteins (OEP)"/>
    <property type="match status" value="1"/>
</dbReference>
<name>W1RZS1_9GAMM</name>
<dbReference type="GO" id="GO:0015562">
    <property type="term" value="F:efflux transmembrane transporter activity"/>
    <property type="evidence" value="ECO:0007669"/>
    <property type="project" value="InterPro"/>
</dbReference>
<keyword evidence="4" id="KW-1185">Reference proteome</keyword>
<dbReference type="PANTHER" id="PTHR30203:SF25">
    <property type="entry name" value="OUTER MEMBRANE PROTEIN-RELATED"/>
    <property type="match status" value="1"/>
</dbReference>
<dbReference type="Pfam" id="PF02321">
    <property type="entry name" value="OEP"/>
    <property type="match status" value="1"/>
</dbReference>
<dbReference type="Gene3D" id="2.20.200.10">
    <property type="entry name" value="Outer membrane efflux proteins (OEP)"/>
    <property type="match status" value="1"/>
</dbReference>
<dbReference type="AlphaFoldDB" id="W1RZS1"/>
<proteinExistence type="inferred from homology"/>
<gene>
    <name evidence="3" type="ORF">D104_00535</name>
</gene>
<evidence type="ECO:0000256" key="1">
    <source>
        <dbReference type="ARBA" id="ARBA00007613"/>
    </source>
</evidence>
<dbReference type="SUPFAM" id="SSF56954">
    <property type="entry name" value="Outer membrane efflux proteins (OEP)"/>
    <property type="match status" value="1"/>
</dbReference>
<dbReference type="RefSeq" id="WP_024022330.1">
    <property type="nucleotide sequence ID" value="NZ_AYOZ01000001.1"/>
</dbReference>
<dbReference type="STRING" id="1208321.D104_00535"/>
<dbReference type="PATRIC" id="fig|1208321.3.peg.107"/>
<comment type="caution">
    <text evidence="3">The sequence shown here is derived from an EMBL/GenBank/DDBJ whole genome shotgun (WGS) entry which is preliminary data.</text>
</comment>
<dbReference type="InterPro" id="IPR003423">
    <property type="entry name" value="OMP_efflux"/>
</dbReference>
<evidence type="ECO:0000313" key="4">
    <source>
        <dbReference type="Proteomes" id="UP000018857"/>
    </source>
</evidence>
<dbReference type="Proteomes" id="UP000018857">
    <property type="component" value="Unassembled WGS sequence"/>
</dbReference>
<dbReference type="InterPro" id="IPR010131">
    <property type="entry name" value="MdtP/NodT-like"/>
</dbReference>
<dbReference type="PANTHER" id="PTHR30203">
    <property type="entry name" value="OUTER MEMBRANE CATION EFFLUX PROTEIN"/>
    <property type="match status" value="1"/>
</dbReference>
<dbReference type="eggNOG" id="COG1538">
    <property type="taxonomic scope" value="Bacteria"/>
</dbReference>
<dbReference type="EMBL" id="AYOZ01000001">
    <property type="protein sequence ID" value="ETI62275.1"/>
    <property type="molecule type" value="Genomic_DNA"/>
</dbReference>
<evidence type="ECO:0000313" key="3">
    <source>
        <dbReference type="EMBL" id="ETI62275.1"/>
    </source>
</evidence>
<protein>
    <submittedName>
        <fullName evidence="3">RND transporter</fullName>
    </submittedName>
</protein>
<organism evidence="3 4">
    <name type="scientific">Marinomonas profundimaris</name>
    <dbReference type="NCBI Taxonomy" id="1208321"/>
    <lineage>
        <taxon>Bacteria</taxon>
        <taxon>Pseudomonadati</taxon>
        <taxon>Pseudomonadota</taxon>
        <taxon>Gammaproteobacteria</taxon>
        <taxon>Oceanospirillales</taxon>
        <taxon>Oceanospirillaceae</taxon>
        <taxon>Marinomonas</taxon>
    </lineage>
</organism>
<evidence type="ECO:0000256" key="2">
    <source>
        <dbReference type="SAM" id="MobiDB-lite"/>
    </source>
</evidence>
<reference evidence="3 4" key="1">
    <citation type="journal article" date="2014" name="Genome Announc.">
        <title>Draft Genome Sequence of Marinomonas sp. Strain D104, a Polycyclic Aromatic Hydrocarbon-Degrading Bacterium from the Deep-Sea Sediment of the Arctic Ocean.</title>
        <authorList>
            <person name="Dong C."/>
            <person name="Bai X."/>
            <person name="Lai Q."/>
            <person name="Xie Y."/>
            <person name="Chen X."/>
            <person name="Shao Z."/>
        </authorList>
    </citation>
    <scope>NUCLEOTIDE SEQUENCE [LARGE SCALE GENOMIC DNA]</scope>
    <source>
        <strain evidence="3 4">D104</strain>
    </source>
</reference>